<organism evidence="1 2">
    <name type="scientific">Methylomonas koyamae</name>
    <dbReference type="NCBI Taxonomy" id="702114"/>
    <lineage>
        <taxon>Bacteria</taxon>
        <taxon>Pseudomonadati</taxon>
        <taxon>Pseudomonadota</taxon>
        <taxon>Gammaproteobacteria</taxon>
        <taxon>Methylococcales</taxon>
        <taxon>Methylococcaceae</taxon>
        <taxon>Methylomonas</taxon>
    </lineage>
</organism>
<dbReference type="EMBL" id="LUUJ01000044">
    <property type="protein sequence ID" value="OAI19938.1"/>
    <property type="molecule type" value="Genomic_DNA"/>
</dbReference>
<evidence type="ECO:0000313" key="2">
    <source>
        <dbReference type="Proteomes" id="UP000077857"/>
    </source>
</evidence>
<accession>A0A177NPC4</accession>
<comment type="caution">
    <text evidence="1">The sequence shown here is derived from an EMBL/GenBank/DDBJ whole genome shotgun (WGS) entry which is preliminary data.</text>
</comment>
<evidence type="ECO:0000313" key="1">
    <source>
        <dbReference type="EMBL" id="OAI19938.1"/>
    </source>
</evidence>
<dbReference type="RefSeq" id="WP_064039361.1">
    <property type="nucleotide sequence ID" value="NZ_LUUJ01000044.1"/>
</dbReference>
<reference evidence="1 2" key="1">
    <citation type="submission" date="2016-03" db="EMBL/GenBank/DDBJ databases">
        <authorList>
            <person name="Ploux O."/>
        </authorList>
    </citation>
    <scope>NUCLEOTIDE SEQUENCE [LARGE SCALE GENOMIC DNA]</scope>
    <source>
        <strain evidence="1 2">R-45378</strain>
    </source>
</reference>
<proteinExistence type="predicted"/>
<dbReference type="AlphaFoldDB" id="A0A177NPC4"/>
<dbReference type="OrthoDB" id="9776746at2"/>
<sequence>MLKHSNARKDYFPEFTGCRDAVVAQLMEAATLPAGQPVFYPGQGVRELFNVAPAALLLSDKVTKLGTDTV</sequence>
<dbReference type="Proteomes" id="UP000077857">
    <property type="component" value="Unassembled WGS sequence"/>
</dbReference>
<protein>
    <submittedName>
        <fullName evidence="1">Uncharacterized protein</fullName>
    </submittedName>
</protein>
<name>A0A177NPC4_9GAMM</name>
<gene>
    <name evidence="1" type="ORF">A1507_06240</name>
</gene>